<evidence type="ECO:0000256" key="1">
    <source>
        <dbReference type="SAM" id="MobiDB-lite"/>
    </source>
</evidence>
<organism evidence="3 4">
    <name type="scientific">Sporosarcina quadrami</name>
    <dbReference type="NCBI Taxonomy" id="2762234"/>
    <lineage>
        <taxon>Bacteria</taxon>
        <taxon>Bacillati</taxon>
        <taxon>Bacillota</taxon>
        <taxon>Bacilli</taxon>
        <taxon>Bacillales</taxon>
        <taxon>Caryophanaceae</taxon>
        <taxon>Sporosarcina</taxon>
    </lineage>
</organism>
<evidence type="ECO:0000259" key="2">
    <source>
        <dbReference type="Pfam" id="PF11181"/>
    </source>
</evidence>
<reference evidence="3 4" key="1">
    <citation type="submission" date="2020-08" db="EMBL/GenBank/DDBJ databases">
        <title>A Genomic Blueprint of the Chicken Gut Microbiome.</title>
        <authorList>
            <person name="Gilroy R."/>
            <person name="Ravi A."/>
            <person name="Getino M."/>
            <person name="Pursley I."/>
            <person name="Horton D.L."/>
            <person name="Alikhan N.-F."/>
            <person name="Baker D."/>
            <person name="Gharbi K."/>
            <person name="Hall N."/>
            <person name="Watson M."/>
            <person name="Adriaenssens E.M."/>
            <person name="Foster-Nyarko E."/>
            <person name="Jarju S."/>
            <person name="Secka A."/>
            <person name="Antonio M."/>
            <person name="Oren A."/>
            <person name="Chaudhuri R."/>
            <person name="La Ragione R.M."/>
            <person name="Hildebrand F."/>
            <person name="Pallen M.J."/>
        </authorList>
    </citation>
    <scope>NUCLEOTIDE SEQUENCE [LARGE SCALE GENOMIC DNA]</scope>
    <source>
        <strain evidence="3 4">Sa2YVA2</strain>
    </source>
</reference>
<comment type="caution">
    <text evidence="3">The sequence shown here is derived from an EMBL/GenBank/DDBJ whole genome shotgun (WGS) entry which is preliminary data.</text>
</comment>
<evidence type="ECO:0000313" key="3">
    <source>
        <dbReference type="EMBL" id="MBD7984781.1"/>
    </source>
</evidence>
<dbReference type="Pfam" id="PF11181">
    <property type="entry name" value="YflT"/>
    <property type="match status" value="1"/>
</dbReference>
<accession>A0ABR8U9T1</accession>
<name>A0ABR8U9T1_9BACL</name>
<evidence type="ECO:0000313" key="4">
    <source>
        <dbReference type="Proteomes" id="UP000626786"/>
    </source>
</evidence>
<gene>
    <name evidence="3" type="ORF">H9649_09320</name>
</gene>
<protein>
    <submittedName>
        <fullName evidence="3">General stress protein</fullName>
    </submittedName>
</protein>
<dbReference type="Proteomes" id="UP000626786">
    <property type="component" value="Unassembled WGS sequence"/>
</dbReference>
<feature type="region of interest" description="Disordered" evidence="1">
    <location>
        <begin position="192"/>
        <end position="254"/>
    </location>
</feature>
<dbReference type="RefSeq" id="WP_191694477.1">
    <property type="nucleotide sequence ID" value="NZ_JACSQN010000007.1"/>
</dbReference>
<dbReference type="InterPro" id="IPR025889">
    <property type="entry name" value="GSP17M-like_dom"/>
</dbReference>
<sequence length="254" mass="28531">MDKKVFIGMYHNDSELMAQIDDLKTQGIEGENIYVIAEDKTDVAMFQGMKYGDVQTAPESWFDRFMDILTGSDYVRSMLEEVGVPEGDMDNYYEQIQNGGKLLYVDRGEMKNLHVQRGDRFGMTNSGTDPNLGANAVNAYDNVVYDDTSPQASFSKDTAYTESLVDEVTPTYRDAPKAAGMYEELPRDNKRDFTVHENPAPIHEDNAPLGSFSGQSSPELDTFATLPANDLEDLNTVDDVNPPQKRYPEDENPY</sequence>
<keyword evidence="4" id="KW-1185">Reference proteome</keyword>
<feature type="domain" description="General stress protein 17M-like" evidence="2">
    <location>
        <begin position="6"/>
        <end position="99"/>
    </location>
</feature>
<dbReference type="EMBL" id="JACSQN010000007">
    <property type="protein sequence ID" value="MBD7984781.1"/>
    <property type="molecule type" value="Genomic_DNA"/>
</dbReference>
<proteinExistence type="predicted"/>